<dbReference type="EMBL" id="CAUJNA010003560">
    <property type="protein sequence ID" value="CAJ1404880.1"/>
    <property type="molecule type" value="Genomic_DNA"/>
</dbReference>
<accession>A0AA36JGD7</accession>
<dbReference type="AlphaFoldDB" id="A0AA36JGD7"/>
<evidence type="ECO:0000313" key="1">
    <source>
        <dbReference type="EMBL" id="CAJ1404880.1"/>
    </source>
</evidence>
<organism evidence="1 2">
    <name type="scientific">Effrenium voratum</name>
    <dbReference type="NCBI Taxonomy" id="2562239"/>
    <lineage>
        <taxon>Eukaryota</taxon>
        <taxon>Sar</taxon>
        <taxon>Alveolata</taxon>
        <taxon>Dinophyceae</taxon>
        <taxon>Suessiales</taxon>
        <taxon>Symbiodiniaceae</taxon>
        <taxon>Effrenium</taxon>
    </lineage>
</organism>
<proteinExistence type="predicted"/>
<comment type="caution">
    <text evidence="1">The sequence shown here is derived from an EMBL/GenBank/DDBJ whole genome shotgun (WGS) entry which is preliminary data.</text>
</comment>
<dbReference type="Proteomes" id="UP001178507">
    <property type="component" value="Unassembled WGS sequence"/>
</dbReference>
<name>A0AA36JGD7_9DINO</name>
<sequence length="111" mass="13038">MIERTRGNLFGFTLHHWHGDQQYCVTSELSRRNQQQKQQTSLRYKDTMQRLCCSVCAKKGQRMTYWRLRTTHHKTPMSVSLADLRVSTLALRLPTANFSNNGETHHHISHT</sequence>
<reference evidence="1" key="1">
    <citation type="submission" date="2023-08" db="EMBL/GenBank/DDBJ databases">
        <authorList>
            <person name="Chen Y."/>
            <person name="Shah S."/>
            <person name="Dougan E. K."/>
            <person name="Thang M."/>
            <person name="Chan C."/>
        </authorList>
    </citation>
    <scope>NUCLEOTIDE SEQUENCE</scope>
</reference>
<keyword evidence="2" id="KW-1185">Reference proteome</keyword>
<evidence type="ECO:0000313" key="2">
    <source>
        <dbReference type="Proteomes" id="UP001178507"/>
    </source>
</evidence>
<gene>
    <name evidence="1" type="ORF">EVOR1521_LOCUS27252</name>
</gene>
<protein>
    <submittedName>
        <fullName evidence="1">Uncharacterized protein</fullName>
    </submittedName>
</protein>